<dbReference type="STRING" id="70996.SE18_22760"/>
<dbReference type="RefSeq" id="WP_054536755.1">
    <property type="nucleotide sequence ID" value="NZ_LGKP01000035.1"/>
</dbReference>
<dbReference type="AlphaFoldDB" id="A0A0P6YGQ1"/>
<sequence>MSSSKQDITARYEEERLRAQEQSQLLYLQNQIDELRRQIKDVNGKYAWATEQSRKSEAVVAQLQGMIERQAQEQAQTLESYRRELTTLRKEIANSTVRMDDGVKPIRDIQLSLAQQQEHRKQDLQTSQSWFARIELLEQRMSDFEARIREQNDQYRSLGGQLEQLRAVDAETVQDMRKLSEDVQIEKQQMRRQAVETQQMVIDIGEGIRELRSRFERLEDLQKGVEAQIEPLPEQIEVVRAQLPDMIAEIKRIERVSTERFLMNQERLEELRGQHNEQLDELRSVDEIHLRQIMGSLERIDTWCHEYESKLSRTQNRLEDVQIANLSRMQDLERREVQALSDVVSAIQGRLQIAQSEILERGSEI</sequence>
<name>A0A0P6YGQ1_9CHLR</name>
<reference evidence="2 3" key="1">
    <citation type="submission" date="2015-07" db="EMBL/GenBank/DDBJ databases">
        <title>Whole genome sequence of Herpetosiphon geysericola DSM 7119.</title>
        <authorList>
            <person name="Hemp J."/>
            <person name="Ward L.M."/>
            <person name="Pace L.A."/>
            <person name="Fischer W.W."/>
        </authorList>
    </citation>
    <scope>NUCLEOTIDE SEQUENCE [LARGE SCALE GENOMIC DNA]</scope>
    <source>
        <strain evidence="2 3">DSM 7119</strain>
    </source>
</reference>
<feature type="coiled-coil region" evidence="1">
    <location>
        <begin position="18"/>
        <end position="98"/>
    </location>
</feature>
<organism evidence="2 3">
    <name type="scientific">Herpetosiphon geysericola</name>
    <dbReference type="NCBI Taxonomy" id="70996"/>
    <lineage>
        <taxon>Bacteria</taxon>
        <taxon>Bacillati</taxon>
        <taxon>Chloroflexota</taxon>
        <taxon>Chloroflexia</taxon>
        <taxon>Herpetosiphonales</taxon>
        <taxon>Herpetosiphonaceae</taxon>
        <taxon>Herpetosiphon</taxon>
    </lineage>
</organism>
<proteinExistence type="predicted"/>
<comment type="caution">
    <text evidence="2">The sequence shown here is derived from an EMBL/GenBank/DDBJ whole genome shotgun (WGS) entry which is preliminary data.</text>
</comment>
<evidence type="ECO:0000256" key="1">
    <source>
        <dbReference type="SAM" id="Coils"/>
    </source>
</evidence>
<keyword evidence="1" id="KW-0175">Coiled coil</keyword>
<dbReference type="OrthoDB" id="143133at2"/>
<protein>
    <submittedName>
        <fullName evidence="2">Uncharacterized protein</fullName>
    </submittedName>
</protein>
<accession>A0A0P6YGQ1</accession>
<feature type="coiled-coil region" evidence="1">
    <location>
        <begin position="265"/>
        <end position="324"/>
    </location>
</feature>
<gene>
    <name evidence="2" type="ORF">SE18_22760</name>
</gene>
<evidence type="ECO:0000313" key="3">
    <source>
        <dbReference type="Proteomes" id="UP000050277"/>
    </source>
</evidence>
<dbReference type="EMBL" id="LGKP01000035">
    <property type="protein sequence ID" value="KPL81456.1"/>
    <property type="molecule type" value="Genomic_DNA"/>
</dbReference>
<evidence type="ECO:0000313" key="2">
    <source>
        <dbReference type="EMBL" id="KPL81456.1"/>
    </source>
</evidence>
<keyword evidence="3" id="KW-1185">Reference proteome</keyword>
<dbReference type="Proteomes" id="UP000050277">
    <property type="component" value="Unassembled WGS sequence"/>
</dbReference>
<feature type="coiled-coil region" evidence="1">
    <location>
        <begin position="134"/>
        <end position="228"/>
    </location>
</feature>